<gene>
    <name evidence="1" type="ORF">PITG_20120</name>
</gene>
<evidence type="ECO:0000313" key="2">
    <source>
        <dbReference type="Proteomes" id="UP000006643"/>
    </source>
</evidence>
<dbReference type="OrthoDB" id="10493888at2759"/>
<accession>D0P1Y3</accession>
<dbReference type="HOGENOM" id="CLU_2643357_0_0_1"/>
<keyword evidence="2" id="KW-1185">Reference proteome</keyword>
<dbReference type="Proteomes" id="UP000006643">
    <property type="component" value="Unassembled WGS sequence"/>
</dbReference>
<sequence length="77" mass="9070">MGIAFLLDPNTDTKLFINGDEANSIKETCDYAERSKMLERLQLTWTQFNGYLYDFSSEKKRWTRETKAQYAGVNLRH</sequence>
<dbReference type="AlphaFoldDB" id="D0P1Y3"/>
<dbReference type="KEGG" id="pif:PITG_20120"/>
<dbReference type="VEuPathDB" id="FungiDB:PITG_20120"/>
<protein>
    <submittedName>
        <fullName evidence="1">Uncharacterized protein</fullName>
    </submittedName>
</protein>
<dbReference type="STRING" id="403677.D0P1Y3"/>
<proteinExistence type="predicted"/>
<organism evidence="1 2">
    <name type="scientific">Phytophthora infestans (strain T30-4)</name>
    <name type="common">Potato late blight agent</name>
    <dbReference type="NCBI Taxonomy" id="403677"/>
    <lineage>
        <taxon>Eukaryota</taxon>
        <taxon>Sar</taxon>
        <taxon>Stramenopiles</taxon>
        <taxon>Oomycota</taxon>
        <taxon>Peronosporomycetes</taxon>
        <taxon>Peronosporales</taxon>
        <taxon>Peronosporaceae</taxon>
        <taxon>Phytophthora</taxon>
    </lineage>
</organism>
<dbReference type="RefSeq" id="XP_002895694.1">
    <property type="nucleotide sequence ID" value="XM_002895648.1"/>
</dbReference>
<evidence type="ECO:0000313" key="1">
    <source>
        <dbReference type="EMBL" id="EEY55121.1"/>
    </source>
</evidence>
<reference evidence="2" key="1">
    <citation type="journal article" date="2009" name="Nature">
        <title>Genome sequence and analysis of the Irish potato famine pathogen Phytophthora infestans.</title>
        <authorList>
            <consortium name="The Broad Institute Genome Sequencing Platform"/>
            <person name="Haas B.J."/>
            <person name="Kamoun S."/>
            <person name="Zody M.C."/>
            <person name="Jiang R.H."/>
            <person name="Handsaker R.E."/>
            <person name="Cano L.M."/>
            <person name="Grabherr M."/>
            <person name="Kodira C.D."/>
            <person name="Raffaele S."/>
            <person name="Torto-Alalibo T."/>
            <person name="Bozkurt T.O."/>
            <person name="Ah-Fong A.M."/>
            <person name="Alvarado L."/>
            <person name="Anderson V.L."/>
            <person name="Armstrong M.R."/>
            <person name="Avrova A."/>
            <person name="Baxter L."/>
            <person name="Beynon J."/>
            <person name="Boevink P.C."/>
            <person name="Bollmann S.R."/>
            <person name="Bos J.I."/>
            <person name="Bulone V."/>
            <person name="Cai G."/>
            <person name="Cakir C."/>
            <person name="Carrington J.C."/>
            <person name="Chawner M."/>
            <person name="Conti L."/>
            <person name="Costanzo S."/>
            <person name="Ewan R."/>
            <person name="Fahlgren N."/>
            <person name="Fischbach M.A."/>
            <person name="Fugelstad J."/>
            <person name="Gilroy E.M."/>
            <person name="Gnerre S."/>
            <person name="Green P.J."/>
            <person name="Grenville-Briggs L.J."/>
            <person name="Griffith J."/>
            <person name="Grunwald N.J."/>
            <person name="Horn K."/>
            <person name="Horner N.R."/>
            <person name="Hu C.H."/>
            <person name="Huitema E."/>
            <person name="Jeong D.H."/>
            <person name="Jones A.M."/>
            <person name="Jones J.D."/>
            <person name="Jones R.W."/>
            <person name="Karlsson E.K."/>
            <person name="Kunjeti S.G."/>
            <person name="Lamour K."/>
            <person name="Liu Z."/>
            <person name="Ma L."/>
            <person name="Maclean D."/>
            <person name="Chibucos M.C."/>
            <person name="McDonald H."/>
            <person name="McWalters J."/>
            <person name="Meijer H.J."/>
            <person name="Morgan W."/>
            <person name="Morris P.F."/>
            <person name="Munro C.A."/>
            <person name="O'Neill K."/>
            <person name="Ospina-Giraldo M."/>
            <person name="Pinzon A."/>
            <person name="Pritchard L."/>
            <person name="Ramsahoye B."/>
            <person name="Ren Q."/>
            <person name="Restrepo S."/>
            <person name="Roy S."/>
            <person name="Sadanandom A."/>
            <person name="Savidor A."/>
            <person name="Schornack S."/>
            <person name="Schwartz D.C."/>
            <person name="Schumann U.D."/>
            <person name="Schwessinger B."/>
            <person name="Seyer L."/>
            <person name="Sharpe T."/>
            <person name="Silvar C."/>
            <person name="Song J."/>
            <person name="Studholme D.J."/>
            <person name="Sykes S."/>
            <person name="Thines M."/>
            <person name="van de Vondervoort P.J."/>
            <person name="Phuntumart V."/>
            <person name="Wawra S."/>
            <person name="Weide R."/>
            <person name="Win J."/>
            <person name="Young C."/>
            <person name="Zhou S."/>
            <person name="Fry W."/>
            <person name="Meyers B.C."/>
            <person name="van West P."/>
            <person name="Ristaino J."/>
            <person name="Govers F."/>
            <person name="Birch P.R."/>
            <person name="Whisson S.C."/>
            <person name="Judelson H.S."/>
            <person name="Nusbaum C."/>
        </authorList>
    </citation>
    <scope>NUCLEOTIDE SEQUENCE [LARGE SCALE GENOMIC DNA]</scope>
    <source>
        <strain evidence="2">T30-4</strain>
    </source>
</reference>
<name>D0P1Y3_PHYIT</name>
<dbReference type="EMBL" id="DS028261">
    <property type="protein sequence ID" value="EEY55121.1"/>
    <property type="molecule type" value="Genomic_DNA"/>
</dbReference>
<dbReference type="GeneID" id="9480446"/>
<dbReference type="InParanoid" id="D0P1Y3"/>